<feature type="domain" description="Amino acid transporter transmembrane" evidence="7">
    <location>
        <begin position="29"/>
        <end position="305"/>
    </location>
</feature>
<feature type="transmembrane region" description="Helical" evidence="6">
    <location>
        <begin position="229"/>
        <end position="251"/>
    </location>
</feature>
<name>A0A1S3DIJ8_DIACI</name>
<gene>
    <name evidence="9" type="primary">LOC103519164</name>
</gene>
<comment type="subcellular location">
    <subcellularLocation>
        <location evidence="1">Membrane</location>
        <topology evidence="1">Multi-pass membrane protein</topology>
    </subcellularLocation>
</comment>
<evidence type="ECO:0000256" key="3">
    <source>
        <dbReference type="ARBA" id="ARBA00022989"/>
    </source>
</evidence>
<dbReference type="PANTHER" id="PTHR22950">
    <property type="entry name" value="AMINO ACID TRANSPORTER"/>
    <property type="match status" value="1"/>
</dbReference>
<feature type="transmembrane region" description="Helical" evidence="6">
    <location>
        <begin position="124"/>
        <end position="145"/>
    </location>
</feature>
<dbReference type="Proteomes" id="UP000079169">
    <property type="component" value="Unplaced"/>
</dbReference>
<evidence type="ECO:0000259" key="7">
    <source>
        <dbReference type="Pfam" id="PF01490"/>
    </source>
</evidence>
<dbReference type="GO" id="GO:0005774">
    <property type="term" value="C:vacuolar membrane"/>
    <property type="evidence" value="ECO:0007669"/>
    <property type="project" value="TreeGrafter"/>
</dbReference>
<dbReference type="InterPro" id="IPR013057">
    <property type="entry name" value="AA_transpt_TM"/>
</dbReference>
<proteinExistence type="predicted"/>
<keyword evidence="3 6" id="KW-1133">Transmembrane helix</keyword>
<evidence type="ECO:0000256" key="4">
    <source>
        <dbReference type="ARBA" id="ARBA00023136"/>
    </source>
</evidence>
<evidence type="ECO:0000256" key="2">
    <source>
        <dbReference type="ARBA" id="ARBA00022692"/>
    </source>
</evidence>
<feature type="transmembrane region" description="Helical" evidence="6">
    <location>
        <begin position="59"/>
        <end position="79"/>
    </location>
</feature>
<keyword evidence="8" id="KW-1185">Reference proteome</keyword>
<reference evidence="9" key="1">
    <citation type="submission" date="2025-08" db="UniProtKB">
        <authorList>
            <consortium name="RefSeq"/>
        </authorList>
    </citation>
    <scope>IDENTIFICATION</scope>
</reference>
<evidence type="ECO:0000256" key="5">
    <source>
        <dbReference type="SAM" id="MobiDB-lite"/>
    </source>
</evidence>
<feature type="transmembrane region" description="Helical" evidence="6">
    <location>
        <begin position="263"/>
        <end position="286"/>
    </location>
</feature>
<evidence type="ECO:0000313" key="9">
    <source>
        <dbReference type="RefSeq" id="XP_008482472.3"/>
    </source>
</evidence>
<feature type="transmembrane region" description="Helical" evidence="6">
    <location>
        <begin position="157"/>
        <end position="177"/>
    </location>
</feature>
<dbReference type="KEGG" id="dci:103519164"/>
<organism evidence="8 9">
    <name type="scientific">Diaphorina citri</name>
    <name type="common">Asian citrus psyllid</name>
    <dbReference type="NCBI Taxonomy" id="121845"/>
    <lineage>
        <taxon>Eukaryota</taxon>
        <taxon>Metazoa</taxon>
        <taxon>Ecdysozoa</taxon>
        <taxon>Arthropoda</taxon>
        <taxon>Hexapoda</taxon>
        <taxon>Insecta</taxon>
        <taxon>Pterygota</taxon>
        <taxon>Neoptera</taxon>
        <taxon>Paraneoptera</taxon>
        <taxon>Hemiptera</taxon>
        <taxon>Sternorrhyncha</taxon>
        <taxon>Psylloidea</taxon>
        <taxon>Psyllidae</taxon>
        <taxon>Diaphorininae</taxon>
        <taxon>Diaphorina</taxon>
    </lineage>
</organism>
<dbReference type="AlphaFoldDB" id="A0A1S3DIJ8"/>
<dbReference type="GeneID" id="103519164"/>
<dbReference type="RefSeq" id="XP_008482472.3">
    <property type="nucleotide sequence ID" value="XM_008484250.3"/>
</dbReference>
<dbReference type="PANTHER" id="PTHR22950:SF340">
    <property type="entry name" value="AMINO ACID TRANSPORTER TRANSMEMBRANE DOMAIN-CONTAINING PROTEIN-RELATED"/>
    <property type="match status" value="1"/>
</dbReference>
<keyword evidence="2 6" id="KW-0812">Transmembrane</keyword>
<sequence length="306" mass="34480">MNMTLQVSEEKHKDGEEEYEPYQNRNTDHSTTNWETMGHLITGSLGAGMMALPIAFKHVGLSIGIIGTILISSLASYCMHQLLRNIHHIAKNGRVPQIEYAHAMKLSLDKGPNCLKWLSRPSPYIVDFFVGAYQMGICCAAIEFISGTAKQVADFHWKLHFDIRIWMLITGLLISPINQIRNFHRLSPLSALGDLLILGGLSLVYYFIFKDGIPSFENKHWIAPEPIKGFALFFGTVMYSVQTIGVIIALEKNMRTPADYRKPFGVFNMGMVIITLADILIGFWGYVKWGDQTQSTITWNLPPTNL</sequence>
<accession>A0A1S3DIJ8</accession>
<feature type="region of interest" description="Disordered" evidence="5">
    <location>
        <begin position="1"/>
        <end position="30"/>
    </location>
</feature>
<dbReference type="Pfam" id="PF01490">
    <property type="entry name" value="Aa_trans"/>
    <property type="match status" value="1"/>
</dbReference>
<dbReference type="STRING" id="121845.A0A1S3DIJ8"/>
<evidence type="ECO:0000256" key="6">
    <source>
        <dbReference type="SAM" id="Phobius"/>
    </source>
</evidence>
<evidence type="ECO:0000256" key="1">
    <source>
        <dbReference type="ARBA" id="ARBA00004141"/>
    </source>
</evidence>
<dbReference type="PaxDb" id="121845-A0A1S3DIJ8"/>
<keyword evidence="4 6" id="KW-0472">Membrane</keyword>
<dbReference type="GO" id="GO:0015179">
    <property type="term" value="F:L-amino acid transmembrane transporter activity"/>
    <property type="evidence" value="ECO:0007669"/>
    <property type="project" value="TreeGrafter"/>
</dbReference>
<protein>
    <submittedName>
        <fullName evidence="9">Proton-coupled amino acid transporter-like protein CG1139</fullName>
    </submittedName>
</protein>
<evidence type="ECO:0000313" key="8">
    <source>
        <dbReference type="Proteomes" id="UP000079169"/>
    </source>
</evidence>
<feature type="transmembrane region" description="Helical" evidence="6">
    <location>
        <begin position="189"/>
        <end position="209"/>
    </location>
</feature>